<dbReference type="CDD" id="cd05006">
    <property type="entry name" value="SIS_GmhA"/>
    <property type="match status" value="1"/>
</dbReference>
<feature type="binding site" evidence="9">
    <location>
        <begin position="53"/>
        <end position="55"/>
    </location>
    <ligand>
        <name>substrate</name>
    </ligand>
</feature>
<comment type="caution">
    <text evidence="11">The sequence shown here is derived from an EMBL/GenBank/DDBJ whole genome shotgun (WGS) entry which is preliminary data.</text>
</comment>
<comment type="cofactor">
    <cofactor evidence="9">
        <name>Zn(2+)</name>
        <dbReference type="ChEBI" id="CHEBI:29105"/>
    </cofactor>
    <text evidence="9">Binds 1 zinc ion per subunit.</text>
</comment>
<proteinExistence type="inferred from homology"/>
<gene>
    <name evidence="9" type="primary">gmhA</name>
    <name evidence="11" type="ORF">GGQ74_003005</name>
</gene>
<comment type="pathway">
    <text evidence="9">Carbohydrate biosynthesis; D-glycero-D-manno-heptose 7-phosphate biosynthesis; D-glycero-alpha-D-manno-heptose 7-phosphate and D-glycero-beta-D-manno-heptose 7-phosphate from sedoheptulose 7-phosphate: step 1/1.</text>
</comment>
<keyword evidence="8 9" id="KW-0119">Carbohydrate metabolism</keyword>
<name>A0A846QMD2_9BACT</name>
<feature type="binding site" evidence="9">
    <location>
        <position position="62"/>
    </location>
    <ligand>
        <name>Zn(2+)</name>
        <dbReference type="ChEBI" id="CHEBI:29105"/>
    </ligand>
</feature>
<dbReference type="InterPro" id="IPR001347">
    <property type="entry name" value="SIS_dom"/>
</dbReference>
<dbReference type="GO" id="GO:0008270">
    <property type="term" value="F:zinc ion binding"/>
    <property type="evidence" value="ECO:0007669"/>
    <property type="project" value="UniProtKB-UniRule"/>
</dbReference>
<organism evidence="11 12">
    <name type="scientific">Desulfobaculum xiamenense</name>
    <dbReference type="NCBI Taxonomy" id="995050"/>
    <lineage>
        <taxon>Bacteria</taxon>
        <taxon>Pseudomonadati</taxon>
        <taxon>Thermodesulfobacteriota</taxon>
        <taxon>Desulfovibrionia</taxon>
        <taxon>Desulfovibrionales</taxon>
        <taxon>Desulfovibrionaceae</taxon>
        <taxon>Desulfobaculum</taxon>
    </lineage>
</organism>
<evidence type="ECO:0000256" key="7">
    <source>
        <dbReference type="ARBA" id="ARBA00023235"/>
    </source>
</evidence>
<dbReference type="Pfam" id="PF13580">
    <property type="entry name" value="SIS_2"/>
    <property type="match status" value="1"/>
</dbReference>
<evidence type="ECO:0000259" key="10">
    <source>
        <dbReference type="PROSITE" id="PS51464"/>
    </source>
</evidence>
<keyword evidence="12" id="KW-1185">Reference proteome</keyword>
<dbReference type="SUPFAM" id="SSF53697">
    <property type="entry name" value="SIS domain"/>
    <property type="match status" value="1"/>
</dbReference>
<keyword evidence="5 9" id="KW-0479">Metal-binding</keyword>
<feature type="binding site" evidence="9">
    <location>
        <position position="173"/>
    </location>
    <ligand>
        <name>substrate</name>
    </ligand>
</feature>
<dbReference type="RefSeq" id="WP_167942391.1">
    <property type="nucleotide sequence ID" value="NZ_JAATJA010000004.1"/>
</dbReference>
<evidence type="ECO:0000313" key="11">
    <source>
        <dbReference type="EMBL" id="NJB69308.1"/>
    </source>
</evidence>
<reference evidence="11 12" key="1">
    <citation type="submission" date="2020-03" db="EMBL/GenBank/DDBJ databases">
        <title>Genomic Encyclopedia of Type Strains, Phase IV (KMG-IV): sequencing the most valuable type-strain genomes for metagenomic binning, comparative biology and taxonomic classification.</title>
        <authorList>
            <person name="Goeker M."/>
        </authorList>
    </citation>
    <scope>NUCLEOTIDE SEQUENCE [LARGE SCALE GENOMIC DNA]</scope>
    <source>
        <strain evidence="11 12">DSM 24233</strain>
    </source>
</reference>
<keyword evidence="7 9" id="KW-0413">Isomerase</keyword>
<dbReference type="GO" id="GO:0005737">
    <property type="term" value="C:cytoplasm"/>
    <property type="evidence" value="ECO:0007669"/>
    <property type="project" value="UniProtKB-SubCell"/>
</dbReference>
<evidence type="ECO:0000256" key="6">
    <source>
        <dbReference type="ARBA" id="ARBA00022833"/>
    </source>
</evidence>
<evidence type="ECO:0000256" key="1">
    <source>
        <dbReference type="ARBA" id="ARBA00000348"/>
    </source>
</evidence>
<comment type="catalytic activity">
    <reaction evidence="1 9">
        <text>2 D-sedoheptulose 7-phosphate = D-glycero-alpha-D-manno-heptose 7-phosphate + D-glycero-beta-D-manno-heptose 7-phosphate</text>
        <dbReference type="Rhea" id="RHEA:27489"/>
        <dbReference type="ChEBI" id="CHEBI:57483"/>
        <dbReference type="ChEBI" id="CHEBI:60203"/>
        <dbReference type="ChEBI" id="CHEBI:60204"/>
        <dbReference type="EC" id="5.3.1.28"/>
    </reaction>
</comment>
<feature type="binding site" evidence="9">
    <location>
        <begin position="121"/>
        <end position="123"/>
    </location>
    <ligand>
        <name>substrate</name>
    </ligand>
</feature>
<dbReference type="Gene3D" id="3.40.50.10490">
    <property type="entry name" value="Glucose-6-phosphate isomerase like protein, domain 1"/>
    <property type="match status" value="1"/>
</dbReference>
<dbReference type="HAMAP" id="MF_00067">
    <property type="entry name" value="GmhA"/>
    <property type="match status" value="1"/>
</dbReference>
<comment type="subcellular location">
    <subcellularLocation>
        <location evidence="2 9">Cytoplasm</location>
    </subcellularLocation>
</comment>
<dbReference type="InterPro" id="IPR035461">
    <property type="entry name" value="GmhA/DiaA"/>
</dbReference>
<feature type="domain" description="SIS" evidence="10">
    <location>
        <begin position="38"/>
        <end position="205"/>
    </location>
</feature>
<feature type="binding site" evidence="9">
    <location>
        <position position="126"/>
    </location>
    <ligand>
        <name>substrate</name>
    </ligand>
</feature>
<dbReference type="PANTHER" id="PTHR30390:SF6">
    <property type="entry name" value="DNAA INITIATOR-ASSOCIATING PROTEIN DIAA"/>
    <property type="match status" value="1"/>
</dbReference>
<comment type="function">
    <text evidence="9">Catalyzes the isomerization of sedoheptulose 7-phosphate in D-glycero-D-manno-heptose 7-phosphate.</text>
</comment>
<dbReference type="GO" id="GO:0005975">
    <property type="term" value="P:carbohydrate metabolic process"/>
    <property type="evidence" value="ECO:0007669"/>
    <property type="project" value="UniProtKB-UniRule"/>
</dbReference>
<dbReference type="InterPro" id="IPR046348">
    <property type="entry name" value="SIS_dom_sf"/>
</dbReference>
<evidence type="ECO:0000313" key="12">
    <source>
        <dbReference type="Proteomes" id="UP000580856"/>
    </source>
</evidence>
<feature type="binding site" evidence="9">
    <location>
        <position position="66"/>
    </location>
    <ligand>
        <name>substrate</name>
    </ligand>
</feature>
<comment type="similarity">
    <text evidence="3 9">Belongs to the SIS family. GmhA subfamily.</text>
</comment>
<evidence type="ECO:0000256" key="3">
    <source>
        <dbReference type="ARBA" id="ARBA00009894"/>
    </source>
</evidence>
<dbReference type="PROSITE" id="PS51464">
    <property type="entry name" value="SIS"/>
    <property type="match status" value="1"/>
</dbReference>
<sequence>MAEDARSIVLEHAADGARLREEFFRDNADRIVDVARRIAVCMARGGKLLIAGNGGSAADAQHVAGEFVNRFLMERPPLPAIALTTDTSVLTAIGNDYGFDQVFEKQVQALGLAGDMLLAISTSGNSANLIRALKAAREKGVVTIGLSGRSGGEMASLCDHLILVPHEHTPLIQEVHLAVEHLLCQLVDHYLFEAVVELTSYLDED</sequence>
<dbReference type="UniPathway" id="UPA00041">
    <property type="reaction ID" value="UER00436"/>
</dbReference>
<evidence type="ECO:0000256" key="2">
    <source>
        <dbReference type="ARBA" id="ARBA00004496"/>
    </source>
</evidence>
<keyword evidence="6 9" id="KW-0862">Zinc</keyword>
<dbReference type="Proteomes" id="UP000580856">
    <property type="component" value="Unassembled WGS sequence"/>
</dbReference>
<evidence type="ECO:0000256" key="9">
    <source>
        <dbReference type="HAMAP-Rule" id="MF_00067"/>
    </source>
</evidence>
<feature type="binding site" evidence="9">
    <location>
        <position position="173"/>
    </location>
    <ligand>
        <name>Zn(2+)</name>
        <dbReference type="ChEBI" id="CHEBI:29105"/>
    </ligand>
</feature>
<dbReference type="EC" id="5.3.1.28" evidence="9"/>
<evidence type="ECO:0000256" key="5">
    <source>
        <dbReference type="ARBA" id="ARBA00022723"/>
    </source>
</evidence>
<keyword evidence="4 9" id="KW-0963">Cytoplasm</keyword>
<dbReference type="GO" id="GO:2001061">
    <property type="term" value="P:D-glycero-D-manno-heptose 7-phosphate biosynthetic process"/>
    <property type="evidence" value="ECO:0007669"/>
    <property type="project" value="UniProtKB-UniPathway"/>
</dbReference>
<dbReference type="GO" id="GO:0097367">
    <property type="term" value="F:carbohydrate derivative binding"/>
    <property type="evidence" value="ECO:0007669"/>
    <property type="project" value="InterPro"/>
</dbReference>
<evidence type="ECO:0000256" key="4">
    <source>
        <dbReference type="ARBA" id="ARBA00022490"/>
    </source>
</evidence>
<dbReference type="InterPro" id="IPR050099">
    <property type="entry name" value="SIS_GmhA/DiaA_subfam"/>
</dbReference>
<feature type="binding site" evidence="9">
    <location>
        <position position="66"/>
    </location>
    <ligand>
        <name>Zn(2+)</name>
        <dbReference type="ChEBI" id="CHEBI:29105"/>
    </ligand>
</feature>
<dbReference type="EMBL" id="JAATJA010000004">
    <property type="protein sequence ID" value="NJB69308.1"/>
    <property type="molecule type" value="Genomic_DNA"/>
</dbReference>
<accession>A0A846QMD2</accession>
<comment type="miscellaneous">
    <text evidence="9">The reaction produces a racemic mixture of D-glycero-alpha-D-manno-heptose 7-phosphate and D-glycero-beta-D-manno-heptose 7-phosphate.</text>
</comment>
<protein>
    <recommendedName>
        <fullName evidence="9">Phosphoheptose isomerase</fullName>
        <ecNumber evidence="9">5.3.1.28</ecNumber>
    </recommendedName>
    <alternativeName>
        <fullName evidence="9">Sedoheptulose 7-phosphate isomerase</fullName>
    </alternativeName>
</protein>
<dbReference type="PANTHER" id="PTHR30390">
    <property type="entry name" value="SEDOHEPTULOSE 7-PHOSPHATE ISOMERASE / DNAA INITIATOR-ASSOCIATING FACTOR FOR REPLICATION INITIATION"/>
    <property type="match status" value="1"/>
</dbReference>
<evidence type="ECO:0000256" key="8">
    <source>
        <dbReference type="ARBA" id="ARBA00023277"/>
    </source>
</evidence>
<dbReference type="AlphaFoldDB" id="A0A846QMD2"/>
<feature type="binding site" evidence="9">
    <location>
        <position position="181"/>
    </location>
    <ligand>
        <name>Zn(2+)</name>
        <dbReference type="ChEBI" id="CHEBI:29105"/>
    </ligand>
</feature>
<feature type="binding site" evidence="9">
    <location>
        <begin position="95"/>
        <end position="96"/>
    </location>
    <ligand>
        <name>substrate</name>
    </ligand>
</feature>
<dbReference type="GO" id="GO:0008968">
    <property type="term" value="F:D-sedoheptulose 7-phosphate isomerase activity"/>
    <property type="evidence" value="ECO:0007669"/>
    <property type="project" value="UniProtKB-UniRule"/>
</dbReference>
<dbReference type="InterPro" id="IPR004515">
    <property type="entry name" value="Phosphoheptose_Isoase"/>
</dbReference>